<sequence>MSLKRQLEGIPGETFNYIKNNFTAGEIAQMTADVAGIFDPTPVSDGAGALIGLARGDWLSVGTSLLGMVPYLGDAGKVGKWISRGGKYMPIINKLAKYSNIKRKIAVLSQTKALRATRKEMWENYQRYKRGERCAKCVEAARKMNLPAGGRWAGEPGNSKWFPDANSNLKPDMQKLINDKGGVPFVEGMPDYSNFAVSLPGGGKTMPFEMTRGSGDIRKSFTQYKDMLQQTGKYDEAAFARLTDTHTWHHTPEGMQLVPKGLHNPTQGGPPHVGSRSWLGWSEY</sequence>
<organism evidence="2 3">
    <name type="scientific">Endobacterium cereale</name>
    <dbReference type="NCBI Taxonomy" id="2663029"/>
    <lineage>
        <taxon>Bacteria</taxon>
        <taxon>Pseudomonadati</taxon>
        <taxon>Pseudomonadota</taxon>
        <taxon>Alphaproteobacteria</taxon>
        <taxon>Hyphomicrobiales</taxon>
        <taxon>Rhizobiaceae</taxon>
        <taxon>Endobacterium</taxon>
    </lineage>
</organism>
<dbReference type="EMBL" id="WIXI01000041">
    <property type="protein sequence ID" value="MQY46489.1"/>
    <property type="molecule type" value="Genomic_DNA"/>
</dbReference>
<dbReference type="CDD" id="cd20745">
    <property type="entry name" value="FIX_RhsA_AHH_HNH-like"/>
    <property type="match status" value="1"/>
</dbReference>
<keyword evidence="3" id="KW-1185">Reference proteome</keyword>
<evidence type="ECO:0000313" key="2">
    <source>
        <dbReference type="EMBL" id="MQY46489.1"/>
    </source>
</evidence>
<gene>
    <name evidence="2" type="ORF">GAO09_10570</name>
</gene>
<accession>A0A6A8A6Q3</accession>
<protein>
    <submittedName>
        <fullName evidence="2">Uncharacterized protein</fullName>
    </submittedName>
</protein>
<comment type="caution">
    <text evidence="2">The sequence shown here is derived from an EMBL/GenBank/DDBJ whole genome shotgun (WGS) entry which is preliminary data.</text>
</comment>
<proteinExistence type="predicted"/>
<feature type="region of interest" description="Disordered" evidence="1">
    <location>
        <begin position="263"/>
        <end position="284"/>
    </location>
</feature>
<dbReference type="InterPro" id="IPR032869">
    <property type="entry name" value="WHH_dom_containing"/>
</dbReference>
<dbReference type="Pfam" id="PF14414">
    <property type="entry name" value="WHH"/>
    <property type="match status" value="1"/>
</dbReference>
<dbReference type="RefSeq" id="WP_153353982.1">
    <property type="nucleotide sequence ID" value="NZ_WIXI01000041.1"/>
</dbReference>
<name>A0A6A8A6Q3_9HYPH</name>
<dbReference type="AlphaFoldDB" id="A0A6A8A6Q3"/>
<dbReference type="Proteomes" id="UP000435138">
    <property type="component" value="Unassembled WGS sequence"/>
</dbReference>
<evidence type="ECO:0000313" key="3">
    <source>
        <dbReference type="Proteomes" id="UP000435138"/>
    </source>
</evidence>
<reference evidence="2 3" key="1">
    <citation type="submission" date="2019-11" db="EMBL/GenBank/DDBJ databases">
        <title>Genome analysis of Rhizobacterium cereale a novel genus and species isolated from maize roots in North Spain.</title>
        <authorList>
            <person name="Menendez E."/>
            <person name="Flores-Felix J.D."/>
            <person name="Ramirez-Bahena M.-H."/>
            <person name="Igual J.M."/>
            <person name="Garcia-Fraile P."/>
            <person name="Peix A."/>
            <person name="Velazquez E."/>
        </authorList>
    </citation>
    <scope>NUCLEOTIDE SEQUENCE [LARGE SCALE GENOMIC DNA]</scope>
    <source>
        <strain evidence="2 3">RZME27</strain>
    </source>
</reference>
<evidence type="ECO:0000256" key="1">
    <source>
        <dbReference type="SAM" id="MobiDB-lite"/>
    </source>
</evidence>